<evidence type="ECO:0000313" key="1">
    <source>
        <dbReference type="EMBL" id="KLU21471.1"/>
    </source>
</evidence>
<accession>A0A0J1CM20</accession>
<proteinExistence type="predicted"/>
<dbReference type="Proteomes" id="UP000035963">
    <property type="component" value="Unassembled WGS sequence"/>
</dbReference>
<evidence type="ECO:0000313" key="2">
    <source>
        <dbReference type="Proteomes" id="UP000035963"/>
    </source>
</evidence>
<dbReference type="PATRIC" id="fig|908627.4.peg.8008"/>
<protein>
    <recommendedName>
        <fullName evidence="3">PBS lyase</fullName>
    </recommendedName>
</protein>
<dbReference type="AlphaFoldDB" id="A0A0J1CM20"/>
<organism evidence="1 2">
    <name type="scientific">Caballeronia mineralivorans PML1(12)</name>
    <dbReference type="NCBI Taxonomy" id="908627"/>
    <lineage>
        <taxon>Bacteria</taxon>
        <taxon>Pseudomonadati</taxon>
        <taxon>Pseudomonadota</taxon>
        <taxon>Betaproteobacteria</taxon>
        <taxon>Burkholderiales</taxon>
        <taxon>Burkholderiaceae</taxon>
        <taxon>Caballeronia</taxon>
    </lineage>
</organism>
<gene>
    <name evidence="1" type="ORF">EOS_35815</name>
</gene>
<keyword evidence="2" id="KW-1185">Reference proteome</keyword>
<reference evidence="1 2" key="1">
    <citation type="journal article" date="2015" name="Genome Announc.">
        <title>Draft Genome Sequence of Burkholderia sp. Strain PML1(12), an Ectomycorrhizosphere-Inhabiting Bacterium with Effective Mineral-Weathering Ability.</title>
        <authorList>
            <person name="Uroz S."/>
            <person name="Oger P."/>
        </authorList>
    </citation>
    <scope>NUCLEOTIDE SEQUENCE [LARGE SCALE GENOMIC DNA]</scope>
    <source>
        <strain evidence="2">PML1(12)</strain>
    </source>
</reference>
<comment type="caution">
    <text evidence="1">The sequence shown here is derived from an EMBL/GenBank/DDBJ whole genome shotgun (WGS) entry which is preliminary data.</text>
</comment>
<dbReference type="EMBL" id="AEJF01000215">
    <property type="protein sequence ID" value="KLU21471.1"/>
    <property type="molecule type" value="Genomic_DNA"/>
</dbReference>
<name>A0A0J1CM20_9BURK</name>
<sequence length="374" mass="40997">MATRAKNLWLEVHALWLLGDTDGGHAQGRYPGAIGELPPRGRAKVLSIIASHLEQLPPSKRQRAFDRALGATFSLSPDYQGRPLVALAQALEIVGDQPATEFGKLVDAVGTLPDGAYAGLLLAALADNLELLAARDRITMFGRLLTATEELRCRNENRPFVLPMKHLGYAFGKLPDKARKEEMNRLFEIVNALPCDDRVQALVELVFNFPAKGDDWAGARLDTVLKIIEGLPSRSRIRPLTALSNTISLLRVAGSARATHLVLDTIQELEPRDVTIDLIASLSISAAIEDLPLSDRPAMFDRLLAVTSRLLDGDPAWSAEQIRSAELPLRRLCRVVVWLPVNLWETAQSDLFSVGCLLADSYRDSFLSDLSGQA</sequence>
<evidence type="ECO:0008006" key="3">
    <source>
        <dbReference type="Google" id="ProtNLM"/>
    </source>
</evidence>